<dbReference type="AlphaFoldDB" id="A0A3P7FNP7"/>
<feature type="region of interest" description="Disordered" evidence="1">
    <location>
        <begin position="1"/>
        <end position="34"/>
    </location>
</feature>
<dbReference type="EMBL" id="UYWX01021498">
    <property type="protein sequence ID" value="VDM35253.1"/>
    <property type="molecule type" value="Genomic_DNA"/>
</dbReference>
<organism evidence="2 3">
    <name type="scientific">Hydatigena taeniaeformis</name>
    <name type="common">Feline tapeworm</name>
    <name type="synonym">Taenia taeniaeformis</name>
    <dbReference type="NCBI Taxonomy" id="6205"/>
    <lineage>
        <taxon>Eukaryota</taxon>
        <taxon>Metazoa</taxon>
        <taxon>Spiralia</taxon>
        <taxon>Lophotrochozoa</taxon>
        <taxon>Platyhelminthes</taxon>
        <taxon>Cestoda</taxon>
        <taxon>Eucestoda</taxon>
        <taxon>Cyclophyllidea</taxon>
        <taxon>Taeniidae</taxon>
        <taxon>Hydatigera</taxon>
    </lineage>
</organism>
<evidence type="ECO:0000256" key="1">
    <source>
        <dbReference type="SAM" id="MobiDB-lite"/>
    </source>
</evidence>
<feature type="compositionally biased region" description="Polar residues" evidence="1">
    <location>
        <begin position="90"/>
        <end position="102"/>
    </location>
</feature>
<dbReference type="OrthoDB" id="421327at2759"/>
<keyword evidence="3" id="KW-1185">Reference proteome</keyword>
<protein>
    <submittedName>
        <fullName evidence="2">Uncharacterized protein</fullName>
    </submittedName>
</protein>
<gene>
    <name evidence="2" type="ORF">TTAC_LOCUS10273</name>
</gene>
<reference evidence="2 3" key="1">
    <citation type="submission" date="2018-11" db="EMBL/GenBank/DDBJ databases">
        <authorList>
            <consortium name="Pathogen Informatics"/>
        </authorList>
    </citation>
    <scope>NUCLEOTIDE SEQUENCE [LARGE SCALE GENOMIC DNA]</scope>
</reference>
<feature type="region of interest" description="Disordered" evidence="1">
    <location>
        <begin position="83"/>
        <end position="102"/>
    </location>
</feature>
<sequence length="102" mass="11327">MIVSRGDWRRFTKKGKPTEEKEMSAHPRIVSPTPVGGAAAIDVDLCLPSGDCERVVFSKSGTHRTLYFFLRNARAGDIAPCERLEETDTNQKSVEQSDNTQS</sequence>
<dbReference type="Proteomes" id="UP000274429">
    <property type="component" value="Unassembled WGS sequence"/>
</dbReference>
<proteinExistence type="predicted"/>
<evidence type="ECO:0000313" key="2">
    <source>
        <dbReference type="EMBL" id="VDM35253.1"/>
    </source>
</evidence>
<evidence type="ECO:0000313" key="3">
    <source>
        <dbReference type="Proteomes" id="UP000274429"/>
    </source>
</evidence>
<name>A0A3P7FNP7_HYDTA</name>
<accession>A0A3P7FNP7</accession>
<feature type="compositionally biased region" description="Basic and acidic residues" evidence="1">
    <location>
        <begin position="1"/>
        <end position="25"/>
    </location>
</feature>